<dbReference type="GeneID" id="84058811"/>
<dbReference type="KEGG" id="sim:M1627_1503"/>
<dbReference type="Proteomes" id="UP000002307">
    <property type="component" value="Chromosome"/>
</dbReference>
<evidence type="ECO:0000313" key="1">
    <source>
        <dbReference type="EMBL" id="ACP55385.1"/>
    </source>
</evidence>
<dbReference type="EMBL" id="CP001401">
    <property type="protein sequence ID" value="ACP55385.1"/>
    <property type="molecule type" value="Genomic_DNA"/>
</dbReference>
<proteinExistence type="predicted"/>
<dbReference type="HOGENOM" id="CLU_2327373_0_0_2"/>
<sequence>MALSMPLVIPKRKIYRGHKGSYEFYVIYIPQDFNNLLPIPAFVSIIYNNETIKVGVKKPFKVGRVKYAVILPKELAPIWDKIMQENKEVILVLEPVST</sequence>
<name>C3N5W0_SACI3</name>
<reference evidence="1 2" key="1">
    <citation type="journal article" date="2009" name="Proc. Natl. Acad. Sci. U.S.A.">
        <title>Biogeography of the Sulfolobus islandicus pan-genome.</title>
        <authorList>
            <person name="Reno M.L."/>
            <person name="Held N.L."/>
            <person name="Fields C.J."/>
            <person name="Burke P.V."/>
            <person name="Whitaker R.J."/>
        </authorList>
    </citation>
    <scope>NUCLEOTIDE SEQUENCE [LARGE SCALE GENOMIC DNA]</scope>
    <source>
        <strain evidence="1 2">M.16.27</strain>
    </source>
</reference>
<dbReference type="AlphaFoldDB" id="C3N5W0"/>
<protein>
    <recommendedName>
        <fullName evidence="3">DUF1905 domain-containing protein</fullName>
    </recommendedName>
</protein>
<accession>C3N5W0</accession>
<dbReference type="RefSeq" id="WP_012718829.1">
    <property type="nucleotide sequence ID" value="NC_012632.1"/>
</dbReference>
<evidence type="ECO:0000313" key="2">
    <source>
        <dbReference type="Proteomes" id="UP000002307"/>
    </source>
</evidence>
<evidence type="ECO:0008006" key="3">
    <source>
        <dbReference type="Google" id="ProtNLM"/>
    </source>
</evidence>
<gene>
    <name evidence="1" type="ordered locus">M1627_1503</name>
</gene>
<organism evidence="1 2">
    <name type="scientific">Saccharolobus islandicus (strain M.16.27)</name>
    <name type="common">Sulfolobus islandicus</name>
    <dbReference type="NCBI Taxonomy" id="427318"/>
    <lineage>
        <taxon>Archaea</taxon>
        <taxon>Thermoproteota</taxon>
        <taxon>Thermoprotei</taxon>
        <taxon>Sulfolobales</taxon>
        <taxon>Sulfolobaceae</taxon>
        <taxon>Saccharolobus</taxon>
    </lineage>
</organism>